<keyword evidence="6 9" id="KW-0175">Coiled coil</keyword>
<dbReference type="PANTHER" id="PTHR14885">
    <property type="entry name" value="CILIA- AND FLAGELLA-ASSOCIATED PROTEIN 43-RELATED"/>
    <property type="match status" value="1"/>
</dbReference>
<dbReference type="GO" id="GO:0005856">
    <property type="term" value="C:cytoskeleton"/>
    <property type="evidence" value="ECO:0007669"/>
    <property type="project" value="UniProtKB-SubCell"/>
</dbReference>
<keyword evidence="11" id="KW-1185">Reference proteome</keyword>
<evidence type="ECO:0000313" key="10">
    <source>
        <dbReference type="EMBL" id="KAJ9600983.1"/>
    </source>
</evidence>
<name>A0AAD8ANN4_DIPPU</name>
<keyword evidence="7" id="KW-0206">Cytoskeleton</keyword>
<dbReference type="Proteomes" id="UP001233999">
    <property type="component" value="Unassembled WGS sequence"/>
</dbReference>
<reference evidence="10" key="2">
    <citation type="submission" date="2023-05" db="EMBL/GenBank/DDBJ databases">
        <authorList>
            <person name="Fouks B."/>
        </authorList>
    </citation>
    <scope>NUCLEOTIDE SEQUENCE</scope>
    <source>
        <strain evidence="10">Stay&amp;Tobe</strain>
        <tissue evidence="10">Testes</tissue>
    </source>
</reference>
<comment type="caution">
    <text evidence="10">The sequence shown here is derived from an EMBL/GenBank/DDBJ whole genome shotgun (WGS) entry which is preliminary data.</text>
</comment>
<keyword evidence="3" id="KW-0963">Cytoplasm</keyword>
<dbReference type="PANTHER" id="PTHR14885:SF3">
    <property type="entry name" value="CILIA- AND FLAGELLA-ASSOCIATED PROTEIN 44"/>
    <property type="match status" value="1"/>
</dbReference>
<feature type="non-terminal residue" evidence="10">
    <location>
        <position position="1"/>
    </location>
</feature>
<protein>
    <submittedName>
        <fullName evidence="10">Uncharacterized protein</fullName>
    </submittedName>
</protein>
<evidence type="ECO:0000256" key="8">
    <source>
        <dbReference type="ARBA" id="ARBA00023273"/>
    </source>
</evidence>
<evidence type="ECO:0000256" key="7">
    <source>
        <dbReference type="ARBA" id="ARBA00023212"/>
    </source>
</evidence>
<evidence type="ECO:0000313" key="11">
    <source>
        <dbReference type="Proteomes" id="UP001233999"/>
    </source>
</evidence>
<dbReference type="GO" id="GO:0005929">
    <property type="term" value="C:cilium"/>
    <property type="evidence" value="ECO:0007669"/>
    <property type="project" value="UniProtKB-SubCell"/>
</dbReference>
<evidence type="ECO:0000256" key="4">
    <source>
        <dbReference type="ARBA" id="ARBA00022574"/>
    </source>
</evidence>
<evidence type="ECO:0000256" key="2">
    <source>
        <dbReference type="ARBA" id="ARBA00004245"/>
    </source>
</evidence>
<evidence type="ECO:0000256" key="3">
    <source>
        <dbReference type="ARBA" id="ARBA00022490"/>
    </source>
</evidence>
<gene>
    <name evidence="10" type="ORF">L9F63_000821</name>
</gene>
<evidence type="ECO:0000256" key="5">
    <source>
        <dbReference type="ARBA" id="ARBA00022737"/>
    </source>
</evidence>
<sequence length="595" mass="68790">IHSYEQQVIEERKAIDVLKKGCGIKHKENKNNNSISDQQVHCLIEFNFLREKQQRLNEVMCLVILKLDQLLSLKEDSDKLEPIDKTLVFSKEALKQLQTRIGELGKETEAQKEVHMQNRKHLHRLKLDCQHMTEQIKLLKDEIAECMYRKFNAQVNIDEIEESILRRLVAEMRNSLADARKEYDKKIIELKEKLDEKQQNLRRYIQENTEKLNLLLILEEEKNELDKILRIQKYRLEEAIEVKPDLYKKDVEKLIKIKNEQIEQIESLKQEIKMLSLKSRPLPPIAKLSKTSIPEERTESLEHLDYKASGVSFAVKTLTDKEGETESGLQIWDPIGIRGLLNEIVESMPIEHEKSEVVNIGTVRQILLEIIEQLEKKISSKEDVTTIQDVLEEVLQQITGSEYQSPSVKNIVTDIVNNITQDIPEDHAIYIKNIVYDVVDQVLKTDDLTSNEIINEISDRIISSIPESDVPQGTEEIIQEMANQLRSSITYDPIAAAKQVVCDIITSLQSKEEAMEHEYETVLHSCIGKLTNEIDVGKYNDDVKDILRYVIEIMTTKLLSKTKGSKTDDIMESILSEIHPGERSFEKCNNSKKCI</sequence>
<dbReference type="AlphaFoldDB" id="A0AAD8ANN4"/>
<evidence type="ECO:0000256" key="1">
    <source>
        <dbReference type="ARBA" id="ARBA00004138"/>
    </source>
</evidence>
<keyword evidence="4" id="KW-0853">WD repeat</keyword>
<evidence type="ECO:0000256" key="9">
    <source>
        <dbReference type="SAM" id="Coils"/>
    </source>
</evidence>
<organism evidence="10 11">
    <name type="scientific">Diploptera punctata</name>
    <name type="common">Pacific beetle cockroach</name>
    <dbReference type="NCBI Taxonomy" id="6984"/>
    <lineage>
        <taxon>Eukaryota</taxon>
        <taxon>Metazoa</taxon>
        <taxon>Ecdysozoa</taxon>
        <taxon>Arthropoda</taxon>
        <taxon>Hexapoda</taxon>
        <taxon>Insecta</taxon>
        <taxon>Pterygota</taxon>
        <taxon>Neoptera</taxon>
        <taxon>Polyneoptera</taxon>
        <taxon>Dictyoptera</taxon>
        <taxon>Blattodea</taxon>
        <taxon>Blaberoidea</taxon>
        <taxon>Blaberidae</taxon>
        <taxon>Diplopterinae</taxon>
        <taxon>Diploptera</taxon>
    </lineage>
</organism>
<dbReference type="EMBL" id="JASPKZ010000038">
    <property type="protein sequence ID" value="KAJ9600983.1"/>
    <property type="molecule type" value="Genomic_DNA"/>
</dbReference>
<proteinExistence type="predicted"/>
<feature type="coiled-coil region" evidence="9">
    <location>
        <begin position="248"/>
        <end position="278"/>
    </location>
</feature>
<keyword evidence="8" id="KW-0966">Cell projection</keyword>
<comment type="subcellular location">
    <subcellularLocation>
        <location evidence="1">Cell projection</location>
        <location evidence="1">Cilium</location>
    </subcellularLocation>
    <subcellularLocation>
        <location evidence="2">Cytoplasm</location>
        <location evidence="2">Cytoskeleton</location>
    </subcellularLocation>
</comment>
<reference evidence="10" key="1">
    <citation type="journal article" date="2023" name="IScience">
        <title>Live-bearing cockroach genome reveals convergent evolutionary mechanisms linked to viviparity in insects and beyond.</title>
        <authorList>
            <person name="Fouks B."/>
            <person name="Harrison M.C."/>
            <person name="Mikhailova A.A."/>
            <person name="Marchal E."/>
            <person name="English S."/>
            <person name="Carruthers M."/>
            <person name="Jennings E.C."/>
            <person name="Chiamaka E.L."/>
            <person name="Frigard R.A."/>
            <person name="Pippel M."/>
            <person name="Attardo G.M."/>
            <person name="Benoit J.B."/>
            <person name="Bornberg-Bauer E."/>
            <person name="Tobe S.S."/>
        </authorList>
    </citation>
    <scope>NUCLEOTIDE SEQUENCE</scope>
    <source>
        <strain evidence="10">Stay&amp;Tobe</strain>
    </source>
</reference>
<accession>A0AAD8ANN4</accession>
<keyword evidence="5" id="KW-0677">Repeat</keyword>
<evidence type="ECO:0000256" key="6">
    <source>
        <dbReference type="ARBA" id="ARBA00023054"/>
    </source>
</evidence>
<feature type="coiled-coil region" evidence="9">
    <location>
        <begin position="169"/>
        <end position="214"/>
    </location>
</feature>